<keyword evidence="1" id="KW-0812">Transmembrane</keyword>
<keyword evidence="1" id="KW-0472">Membrane</keyword>
<dbReference type="AlphaFoldDB" id="Q7RN93"/>
<comment type="caution">
    <text evidence="2">The sequence shown here is derived from an EMBL/GenBank/DDBJ whole genome shotgun (WGS) entry which is preliminary data.</text>
</comment>
<evidence type="ECO:0000256" key="1">
    <source>
        <dbReference type="SAM" id="Phobius"/>
    </source>
</evidence>
<name>Q7RN93_PLAYO</name>
<dbReference type="PaxDb" id="73239-Q7RN93"/>
<dbReference type="Proteomes" id="UP000008553">
    <property type="component" value="Unassembled WGS sequence"/>
</dbReference>
<dbReference type="EMBL" id="AABL01000525">
    <property type="protein sequence ID" value="EAA21330.1"/>
    <property type="molecule type" value="Genomic_DNA"/>
</dbReference>
<protein>
    <submittedName>
        <fullName evidence="2">Uncharacterized protein</fullName>
    </submittedName>
</protein>
<keyword evidence="3" id="KW-1185">Reference proteome</keyword>
<evidence type="ECO:0000313" key="3">
    <source>
        <dbReference type="Proteomes" id="UP000008553"/>
    </source>
</evidence>
<feature type="transmembrane region" description="Helical" evidence="1">
    <location>
        <begin position="6"/>
        <end position="32"/>
    </location>
</feature>
<accession>Q7RN93</accession>
<reference evidence="2 3" key="1">
    <citation type="journal article" date="2002" name="Nature">
        <title>Genome sequence and comparative analysis of the model rodent malaria parasite Plasmodium yoelii yoelii.</title>
        <authorList>
            <person name="Carlton J.M."/>
            <person name="Angiuoli S.V."/>
            <person name="Suh B.B."/>
            <person name="Kooij T.W."/>
            <person name="Pertea M."/>
            <person name="Silva J.C."/>
            <person name="Ermolaeva M.D."/>
            <person name="Allen J.E."/>
            <person name="Selengut J.D."/>
            <person name="Koo H.L."/>
            <person name="Peterson J.D."/>
            <person name="Pop M."/>
            <person name="Kosack D.S."/>
            <person name="Shumway M.F."/>
            <person name="Bidwell S.L."/>
            <person name="Shallom S.J."/>
            <person name="van Aken S.E."/>
            <person name="Riedmuller S.B."/>
            <person name="Feldblyum T.V."/>
            <person name="Cho J.K."/>
            <person name="Quackenbush J."/>
            <person name="Sedegah M."/>
            <person name="Shoaibi A."/>
            <person name="Cummings L.M."/>
            <person name="Florens L."/>
            <person name="Yates J.R."/>
            <person name="Raine J.D."/>
            <person name="Sinden R.E."/>
            <person name="Harris M.A."/>
            <person name="Cunningham D.A."/>
            <person name="Preiser P.R."/>
            <person name="Bergman L.W."/>
            <person name="Vaidya A.B."/>
            <person name="van Lin L.H."/>
            <person name="Janse C.J."/>
            <person name="Waters A.P."/>
            <person name="Smith H.O."/>
            <person name="White O.R."/>
            <person name="Salzberg S.L."/>
            <person name="Venter J.C."/>
            <person name="Fraser C.M."/>
            <person name="Hoffman S.L."/>
            <person name="Gardner M.J."/>
            <person name="Carucci D.J."/>
        </authorList>
    </citation>
    <scope>NUCLEOTIDE SEQUENCE [LARGE SCALE GENOMIC DNA]</scope>
    <source>
        <strain evidence="2 3">17XNL</strain>
    </source>
</reference>
<proteinExistence type="predicted"/>
<dbReference type="InParanoid" id="Q7RN93"/>
<sequence>MIHSNRFFHCISYVATAFIAVGTKTSIVKIVLIRL</sequence>
<evidence type="ECO:0000313" key="2">
    <source>
        <dbReference type="EMBL" id="EAA21330.1"/>
    </source>
</evidence>
<gene>
    <name evidence="2" type="ORF">PY01928</name>
</gene>
<organism evidence="2 3">
    <name type="scientific">Plasmodium yoelii yoelii</name>
    <dbReference type="NCBI Taxonomy" id="73239"/>
    <lineage>
        <taxon>Eukaryota</taxon>
        <taxon>Sar</taxon>
        <taxon>Alveolata</taxon>
        <taxon>Apicomplexa</taxon>
        <taxon>Aconoidasida</taxon>
        <taxon>Haemosporida</taxon>
        <taxon>Plasmodiidae</taxon>
        <taxon>Plasmodium</taxon>
        <taxon>Plasmodium (Vinckeia)</taxon>
    </lineage>
</organism>
<keyword evidence="1" id="KW-1133">Transmembrane helix</keyword>